<evidence type="ECO:0000313" key="1">
    <source>
        <dbReference type="EMBL" id="SUF69257.1"/>
    </source>
</evidence>
<gene>
    <name evidence="1" type="ORF">NCTC10718_02021</name>
</gene>
<proteinExistence type="predicted"/>
<sequence length="181" mass="20173">MTLCLGSALPVNLARGGTMRPTERRFYKTETEEIILFFKGLITRNIQVRWYSAVQSPPTLPCRWRTVLTFCQGLFGWCNGGIEHYCNHSIYDDESYVGAKIQSAWQYLSGALQPENRQTSVSRSPDSTGKNGNPQLLGFTVGSCQGFCVIPISFKRRRAITNSWGVILFFGSSSLGGRISS</sequence>
<evidence type="ECO:0000313" key="2">
    <source>
        <dbReference type="Proteomes" id="UP000254332"/>
    </source>
</evidence>
<protein>
    <submittedName>
        <fullName evidence="1">Uncharacterized protein</fullName>
    </submittedName>
</protein>
<accession>A0A379QYR6</accession>
<dbReference type="Proteomes" id="UP000254332">
    <property type="component" value="Unassembled WGS sequence"/>
</dbReference>
<dbReference type="EMBL" id="UGWQ01000001">
    <property type="protein sequence ID" value="SUF69257.1"/>
    <property type="molecule type" value="Genomic_DNA"/>
</dbReference>
<name>A0A379QYR6_SALER</name>
<organism evidence="1 2">
    <name type="scientific">Salmonella enterica</name>
    <name type="common">Salmonella choleraesuis</name>
    <dbReference type="NCBI Taxonomy" id="28901"/>
    <lineage>
        <taxon>Bacteria</taxon>
        <taxon>Pseudomonadati</taxon>
        <taxon>Pseudomonadota</taxon>
        <taxon>Gammaproteobacteria</taxon>
        <taxon>Enterobacterales</taxon>
        <taxon>Enterobacteriaceae</taxon>
        <taxon>Salmonella</taxon>
    </lineage>
</organism>
<reference evidence="1 2" key="1">
    <citation type="submission" date="2018-06" db="EMBL/GenBank/DDBJ databases">
        <authorList>
            <consortium name="Pathogen Informatics"/>
            <person name="Doyle S."/>
        </authorList>
    </citation>
    <scope>NUCLEOTIDE SEQUENCE [LARGE SCALE GENOMIC DNA]</scope>
    <source>
        <strain evidence="1 2">NCTC10718</strain>
    </source>
</reference>
<dbReference type="AlphaFoldDB" id="A0A379QYR6"/>